<proteinExistence type="predicted"/>
<name>A0A6A4WDQ9_AMPAM</name>
<feature type="active site" description="Proton acceptor" evidence="3">
    <location>
        <position position="50"/>
    </location>
</feature>
<dbReference type="PANTHER" id="PTHR12935">
    <property type="entry name" value="GAMMA-GLUTAMYLCYCLOTRANSFERASE"/>
    <property type="match status" value="1"/>
</dbReference>
<evidence type="ECO:0000256" key="3">
    <source>
        <dbReference type="PIRSR" id="PIRSR617939-1"/>
    </source>
</evidence>
<dbReference type="Proteomes" id="UP000440578">
    <property type="component" value="Unassembled WGS sequence"/>
</dbReference>
<dbReference type="AlphaFoldDB" id="A0A6A4WDQ9"/>
<evidence type="ECO:0000313" key="6">
    <source>
        <dbReference type="Proteomes" id="UP000440578"/>
    </source>
</evidence>
<keyword evidence="6" id="KW-1185">Reference proteome</keyword>
<protein>
    <recommendedName>
        <fullName evidence="1">gamma-glutamylcyclotransferase</fullName>
        <ecNumber evidence="1">4.3.2.9</ecNumber>
    </recommendedName>
</protein>
<comment type="caution">
    <text evidence="5">The sequence shown here is derived from an EMBL/GenBank/DDBJ whole genome shotgun (WGS) entry which is preliminary data.</text>
</comment>
<reference evidence="5 6" key="1">
    <citation type="submission" date="2019-07" db="EMBL/GenBank/DDBJ databases">
        <title>Draft genome assembly of a fouling barnacle, Amphibalanus amphitrite (Darwin, 1854): The first reference genome for Thecostraca.</title>
        <authorList>
            <person name="Kim W."/>
        </authorList>
    </citation>
    <scope>NUCLEOTIDE SEQUENCE [LARGE SCALE GENOMIC DNA]</scope>
    <source>
        <strain evidence="5">SNU_AA5</strain>
        <tissue evidence="5">Soma without cirri and trophi</tissue>
    </source>
</reference>
<dbReference type="EMBL" id="VIIS01000811">
    <property type="protein sequence ID" value="KAF0304795.1"/>
    <property type="molecule type" value="Genomic_DNA"/>
</dbReference>
<dbReference type="Gene3D" id="3.10.490.10">
    <property type="entry name" value="Gamma-glutamyl cyclotransferase-like"/>
    <property type="match status" value="1"/>
</dbReference>
<dbReference type="InterPro" id="IPR013024">
    <property type="entry name" value="GGCT-like"/>
</dbReference>
<feature type="binding site" evidence="4">
    <location>
        <position position="93"/>
    </location>
    <ligand>
        <name>substrate</name>
    </ligand>
</feature>
<dbReference type="PANTHER" id="PTHR12935:SF0">
    <property type="entry name" value="GAMMA-GLUTAMYLCYCLOTRANSFERASE"/>
    <property type="match status" value="1"/>
</dbReference>
<keyword evidence="2" id="KW-0456">Lyase</keyword>
<dbReference type="GO" id="GO:0016740">
    <property type="term" value="F:transferase activity"/>
    <property type="evidence" value="ECO:0007669"/>
    <property type="project" value="UniProtKB-KW"/>
</dbReference>
<keyword evidence="5" id="KW-0808">Transferase</keyword>
<evidence type="ECO:0000256" key="1">
    <source>
        <dbReference type="ARBA" id="ARBA00012346"/>
    </source>
</evidence>
<evidence type="ECO:0000313" key="5">
    <source>
        <dbReference type="EMBL" id="KAF0304795.1"/>
    </source>
</evidence>
<evidence type="ECO:0000256" key="2">
    <source>
        <dbReference type="ARBA" id="ARBA00023239"/>
    </source>
</evidence>
<organism evidence="5 6">
    <name type="scientific">Amphibalanus amphitrite</name>
    <name type="common">Striped barnacle</name>
    <name type="synonym">Balanus amphitrite</name>
    <dbReference type="NCBI Taxonomy" id="1232801"/>
    <lineage>
        <taxon>Eukaryota</taxon>
        <taxon>Metazoa</taxon>
        <taxon>Ecdysozoa</taxon>
        <taxon>Arthropoda</taxon>
        <taxon>Crustacea</taxon>
        <taxon>Multicrustacea</taxon>
        <taxon>Cirripedia</taxon>
        <taxon>Thoracica</taxon>
        <taxon>Thoracicalcarea</taxon>
        <taxon>Balanomorpha</taxon>
        <taxon>Balanoidea</taxon>
        <taxon>Balanidae</taxon>
        <taxon>Amphibalaninae</taxon>
        <taxon>Amphibalanus</taxon>
    </lineage>
</organism>
<evidence type="ECO:0000256" key="4">
    <source>
        <dbReference type="PIRSR" id="PIRSR617939-2"/>
    </source>
</evidence>
<dbReference type="InterPro" id="IPR017939">
    <property type="entry name" value="G-Glutamylcylcotransferase"/>
</dbReference>
<dbReference type="GO" id="GO:0003839">
    <property type="term" value="F:gamma-glutamylcyclotransferase activity"/>
    <property type="evidence" value="ECO:0007669"/>
    <property type="project" value="UniProtKB-EC"/>
</dbReference>
<sequence length="135" mass="15569">MLKGYRLDFNYYSKRWKGAAATIEEDCDKHVWGVIWELDEEHLKTLDEQEGVQQGIYRPVTVTAETPAGERLRCRSYQLVTPPERDRRPSAVYKDVIERGAAENQLPAEYRARLAAIEDNGYRGQVEVALDLAQR</sequence>
<dbReference type="InterPro" id="IPR036568">
    <property type="entry name" value="GGCT-like_sf"/>
</dbReference>
<dbReference type="SUPFAM" id="SSF110857">
    <property type="entry name" value="Gamma-glutamyl cyclotransferase-like"/>
    <property type="match status" value="1"/>
</dbReference>
<dbReference type="CDD" id="cd06661">
    <property type="entry name" value="GGCT_like"/>
    <property type="match status" value="1"/>
</dbReference>
<accession>A0A6A4WDQ9</accession>
<dbReference type="EC" id="4.3.2.9" evidence="1"/>
<dbReference type="Pfam" id="PF13772">
    <property type="entry name" value="AIG2_2"/>
    <property type="match status" value="1"/>
</dbReference>
<gene>
    <name evidence="5" type="primary">GGCT_1</name>
    <name evidence="5" type="ORF">FJT64_023472</name>
</gene>